<evidence type="ECO:0000313" key="2">
    <source>
        <dbReference type="EMBL" id="PRQ77582.1"/>
    </source>
</evidence>
<gene>
    <name evidence="2" type="ORF">AAT19DRAFT_8650</name>
</gene>
<evidence type="ECO:0000256" key="1">
    <source>
        <dbReference type="SAM" id="MobiDB-lite"/>
    </source>
</evidence>
<protein>
    <submittedName>
        <fullName evidence="2">Uncharacterized protein</fullName>
    </submittedName>
</protein>
<dbReference type="EMBL" id="LCTV02000001">
    <property type="protein sequence ID" value="PRQ77582.1"/>
    <property type="molecule type" value="Genomic_DNA"/>
</dbReference>
<organism evidence="2 3">
    <name type="scientific">Rhodotorula toruloides</name>
    <name type="common">Yeast</name>
    <name type="synonym">Rhodosporidium toruloides</name>
    <dbReference type="NCBI Taxonomy" id="5286"/>
    <lineage>
        <taxon>Eukaryota</taxon>
        <taxon>Fungi</taxon>
        <taxon>Dikarya</taxon>
        <taxon>Basidiomycota</taxon>
        <taxon>Pucciniomycotina</taxon>
        <taxon>Microbotryomycetes</taxon>
        <taxon>Sporidiobolales</taxon>
        <taxon>Sporidiobolaceae</taxon>
        <taxon>Rhodotorula</taxon>
    </lineage>
</organism>
<dbReference type="OrthoDB" id="10532094at2759"/>
<feature type="region of interest" description="Disordered" evidence="1">
    <location>
        <begin position="141"/>
        <end position="209"/>
    </location>
</feature>
<comment type="caution">
    <text evidence="2">The sequence shown here is derived from an EMBL/GenBank/DDBJ whole genome shotgun (WGS) entry which is preliminary data.</text>
</comment>
<feature type="compositionally biased region" description="Basic and acidic residues" evidence="1">
    <location>
        <begin position="200"/>
        <end position="209"/>
    </location>
</feature>
<feature type="compositionally biased region" description="Basic and acidic residues" evidence="1">
    <location>
        <begin position="67"/>
        <end position="79"/>
    </location>
</feature>
<feature type="compositionally biased region" description="Polar residues" evidence="1">
    <location>
        <begin position="81"/>
        <end position="92"/>
    </location>
</feature>
<feature type="region of interest" description="Disordered" evidence="1">
    <location>
        <begin position="1"/>
        <end position="103"/>
    </location>
</feature>
<feature type="compositionally biased region" description="Basic residues" evidence="1">
    <location>
        <begin position="41"/>
        <end position="51"/>
    </location>
</feature>
<dbReference type="Proteomes" id="UP000239560">
    <property type="component" value="Unassembled WGS sequence"/>
</dbReference>
<sequence length="209" mass="23120">MGEMSVKRLWCTRRASPGGRIAARERGGRPRRSSWRLSSSPRRHTLRPGSRRAHDPLHDLLTPVHDPLARSHARNDPRRLFSSTASSLARKSTTGDDQSRPSETGIHSLAQASETHPHSILRATTTHSGDQPFLDLAVFAPSRRPATASTRPSRQRAKSERELRSSAPQRGKGEPGTSAYREVGSRRTRTAACRISRGSPLERDGPDLF</sequence>
<evidence type="ECO:0000313" key="3">
    <source>
        <dbReference type="Proteomes" id="UP000239560"/>
    </source>
</evidence>
<accession>A0A2T0AHV4</accession>
<dbReference type="AlphaFoldDB" id="A0A2T0AHV4"/>
<proteinExistence type="predicted"/>
<name>A0A2T0AHV4_RHOTO</name>
<reference evidence="2 3" key="1">
    <citation type="journal article" date="2018" name="Elife">
        <title>Functional genomics of lipid metabolism in the oleaginous yeast Rhodosporidium toruloides.</title>
        <authorList>
            <person name="Coradetti S.T."/>
            <person name="Pinel D."/>
            <person name="Geiselman G."/>
            <person name="Ito M."/>
            <person name="Mondo S."/>
            <person name="Reilly M.C."/>
            <person name="Cheng Y.F."/>
            <person name="Bauer S."/>
            <person name="Grigoriev I."/>
            <person name="Gladden J.M."/>
            <person name="Simmons B.A."/>
            <person name="Brem R."/>
            <person name="Arkin A.P."/>
            <person name="Skerker J.M."/>
        </authorList>
    </citation>
    <scope>NUCLEOTIDE SEQUENCE [LARGE SCALE GENOMIC DNA]</scope>
    <source>
        <strain evidence="2 3">NBRC 0880</strain>
    </source>
</reference>